<keyword evidence="1" id="KW-0812">Transmembrane</keyword>
<proteinExistence type="predicted"/>
<protein>
    <recommendedName>
        <fullName evidence="4">DUF3667 domain-containing protein</fullName>
    </recommendedName>
</protein>
<evidence type="ECO:0000313" key="2">
    <source>
        <dbReference type="EMBL" id="KGO80886.1"/>
    </source>
</evidence>
<keyword evidence="1" id="KW-1133">Transmembrane helix</keyword>
<organism evidence="2 3">
    <name type="scientific">Flavobacterium beibuense F44-8</name>
    <dbReference type="NCBI Taxonomy" id="1406840"/>
    <lineage>
        <taxon>Bacteria</taxon>
        <taxon>Pseudomonadati</taxon>
        <taxon>Bacteroidota</taxon>
        <taxon>Flavobacteriia</taxon>
        <taxon>Flavobacteriales</taxon>
        <taxon>Flavobacteriaceae</taxon>
        <taxon>Flavobacterium</taxon>
    </lineage>
</organism>
<feature type="transmembrane region" description="Helical" evidence="1">
    <location>
        <begin position="278"/>
        <end position="296"/>
    </location>
</feature>
<feature type="transmembrane region" description="Helical" evidence="1">
    <location>
        <begin position="214"/>
        <end position="232"/>
    </location>
</feature>
<reference evidence="2 3" key="1">
    <citation type="submission" date="2013-09" db="EMBL/GenBank/DDBJ databases">
        <authorList>
            <person name="Zeng Z."/>
            <person name="Chen C."/>
        </authorList>
    </citation>
    <scope>NUCLEOTIDE SEQUENCE [LARGE SCALE GENOMIC DNA]</scope>
    <source>
        <strain evidence="2 3">F44-8</strain>
    </source>
</reference>
<keyword evidence="3" id="KW-1185">Reference proteome</keyword>
<dbReference type="AlphaFoldDB" id="A0A0A2LNI3"/>
<feature type="transmembrane region" description="Helical" evidence="1">
    <location>
        <begin position="87"/>
        <end position="105"/>
    </location>
</feature>
<feature type="transmembrane region" description="Helical" evidence="1">
    <location>
        <begin position="316"/>
        <end position="340"/>
    </location>
</feature>
<sequence length="341" mass="40598">MSGDLRTEKECENCGYTVDVAYCSNCGQKNVETRQSFWHLITHFAEDFTHYDSAFWKTIKYLLLRPAKLTKEYLEGYRQRYVAPVKLYIFISFITFFIPSLYPNFENHTNGLLNNEHHTEEVVIHKEVTLEEKINTKQNVGFKTATINSTEFIVETPMTYSSIKEMDSIEKIKPEHLRLSKSDYILGKKILKLYEHNSPEQVGEKLKESIKHNFPKALFIYMPFFAFILWLFHGKKRWYFFDHGIFTLHYFSFLLLTSFIMITLSRFISPLGAVFEEIVVPIIIGLVTLWTVYYFFRSHRKMYHEKWIINFTKCLLMLIINFISVLFLTFIFIKIAFYSLH</sequence>
<dbReference type="EMBL" id="JRLV01000009">
    <property type="protein sequence ID" value="KGO80886.1"/>
    <property type="molecule type" value="Genomic_DNA"/>
</dbReference>
<dbReference type="InterPro" id="IPR022134">
    <property type="entry name" value="DUF3667"/>
</dbReference>
<evidence type="ECO:0000313" key="3">
    <source>
        <dbReference type="Proteomes" id="UP000030129"/>
    </source>
</evidence>
<dbReference type="STRING" id="1406840.Q763_10180"/>
<gene>
    <name evidence="2" type="ORF">Q763_10180</name>
</gene>
<keyword evidence="1" id="KW-0472">Membrane</keyword>
<dbReference type="eggNOG" id="COG1566">
    <property type="taxonomic scope" value="Bacteria"/>
</dbReference>
<dbReference type="Proteomes" id="UP000030129">
    <property type="component" value="Unassembled WGS sequence"/>
</dbReference>
<accession>A0A0A2LNI3</accession>
<comment type="caution">
    <text evidence="2">The sequence shown here is derived from an EMBL/GenBank/DDBJ whole genome shotgun (WGS) entry which is preliminary data.</text>
</comment>
<dbReference type="RefSeq" id="WP_035133735.1">
    <property type="nucleotide sequence ID" value="NZ_JRLV01000009.1"/>
</dbReference>
<evidence type="ECO:0008006" key="4">
    <source>
        <dbReference type="Google" id="ProtNLM"/>
    </source>
</evidence>
<evidence type="ECO:0000256" key="1">
    <source>
        <dbReference type="SAM" id="Phobius"/>
    </source>
</evidence>
<dbReference type="Pfam" id="PF12412">
    <property type="entry name" value="DUF3667"/>
    <property type="match status" value="1"/>
</dbReference>
<name>A0A0A2LNI3_9FLAO</name>
<feature type="transmembrane region" description="Helical" evidence="1">
    <location>
        <begin position="244"/>
        <end position="266"/>
    </location>
</feature>